<keyword evidence="1" id="KW-1133">Transmembrane helix</keyword>
<accession>A0A8S3B2E4</accession>
<gene>
    <name evidence="3" type="ORF">BYL167_LOCUS73651</name>
    <name evidence="2" type="ORF">GIL414_LOCUS45730</name>
</gene>
<dbReference type="EMBL" id="CAJOBH010262476">
    <property type="protein sequence ID" value="CAF5157074.1"/>
    <property type="molecule type" value="Genomic_DNA"/>
</dbReference>
<dbReference type="Proteomes" id="UP000681967">
    <property type="component" value="Unassembled WGS sequence"/>
</dbReference>
<organism evidence="2 4">
    <name type="scientific">Rotaria magnacalcarata</name>
    <dbReference type="NCBI Taxonomy" id="392030"/>
    <lineage>
        <taxon>Eukaryota</taxon>
        <taxon>Metazoa</taxon>
        <taxon>Spiralia</taxon>
        <taxon>Gnathifera</taxon>
        <taxon>Rotifera</taxon>
        <taxon>Eurotatoria</taxon>
        <taxon>Bdelloidea</taxon>
        <taxon>Philodinida</taxon>
        <taxon>Philodinidae</taxon>
        <taxon>Rotaria</taxon>
    </lineage>
</organism>
<feature type="transmembrane region" description="Helical" evidence="1">
    <location>
        <begin position="47"/>
        <end position="71"/>
    </location>
</feature>
<evidence type="ECO:0000313" key="2">
    <source>
        <dbReference type="EMBL" id="CAF4765528.1"/>
    </source>
</evidence>
<keyword evidence="1" id="KW-0812">Transmembrane</keyword>
<dbReference type="EMBL" id="CAJOBJ010141604">
    <property type="protein sequence ID" value="CAF4765528.1"/>
    <property type="molecule type" value="Genomic_DNA"/>
</dbReference>
<evidence type="ECO:0000313" key="4">
    <source>
        <dbReference type="Proteomes" id="UP000681720"/>
    </source>
</evidence>
<comment type="caution">
    <text evidence="2">The sequence shown here is derived from an EMBL/GenBank/DDBJ whole genome shotgun (WGS) entry which is preliminary data.</text>
</comment>
<feature type="non-terminal residue" evidence="2">
    <location>
        <position position="1"/>
    </location>
</feature>
<proteinExistence type="predicted"/>
<dbReference type="Proteomes" id="UP000681720">
    <property type="component" value="Unassembled WGS sequence"/>
</dbReference>
<keyword evidence="1" id="KW-0472">Membrane</keyword>
<protein>
    <submittedName>
        <fullName evidence="2">Uncharacterized protein</fullName>
    </submittedName>
</protein>
<dbReference type="AlphaFoldDB" id="A0A8S3B2E4"/>
<name>A0A8S3B2E4_9BILA</name>
<sequence length="102" mass="11902">DYHDDTKYDNQIENAKDFNCDDDREDNDDEVVLEFIYDNNVSINFSVFLYLLVCLYCYLIIYHAAGFISLAKNYCLNDNEIQSNLMNVSVDIESSYCYQSAS</sequence>
<evidence type="ECO:0000256" key="1">
    <source>
        <dbReference type="SAM" id="Phobius"/>
    </source>
</evidence>
<reference evidence="2" key="1">
    <citation type="submission" date="2021-02" db="EMBL/GenBank/DDBJ databases">
        <authorList>
            <person name="Nowell W R."/>
        </authorList>
    </citation>
    <scope>NUCLEOTIDE SEQUENCE</scope>
</reference>
<evidence type="ECO:0000313" key="3">
    <source>
        <dbReference type="EMBL" id="CAF5157074.1"/>
    </source>
</evidence>